<name>A0ABY0V4L9_9ACTO</name>
<feature type="region of interest" description="Disordered" evidence="6">
    <location>
        <begin position="1"/>
        <end position="22"/>
    </location>
</feature>
<evidence type="ECO:0000256" key="5">
    <source>
        <dbReference type="PROSITE-ProRule" id="PRU00335"/>
    </source>
</evidence>
<reference evidence="8 9" key="1">
    <citation type="submission" date="2016-10" db="EMBL/GenBank/DDBJ databases">
        <authorList>
            <person name="Varghese N."/>
            <person name="Submissions S."/>
        </authorList>
    </citation>
    <scope>NUCLEOTIDE SEQUENCE [LARGE SCALE GENOMIC DNA]</scope>
    <source>
        <strain evidence="8 9">DSM 9169</strain>
    </source>
</reference>
<evidence type="ECO:0000313" key="9">
    <source>
        <dbReference type="Proteomes" id="UP000198976"/>
    </source>
</evidence>
<dbReference type="Pfam" id="PF13977">
    <property type="entry name" value="TetR_C_6"/>
    <property type="match status" value="1"/>
</dbReference>
<dbReference type="SUPFAM" id="SSF48498">
    <property type="entry name" value="Tetracyclin repressor-like, C-terminal domain"/>
    <property type="match status" value="1"/>
</dbReference>
<dbReference type="InterPro" id="IPR036271">
    <property type="entry name" value="Tet_transcr_reg_TetR-rel_C_sf"/>
</dbReference>
<evidence type="ECO:0000256" key="4">
    <source>
        <dbReference type="ARBA" id="ARBA00023163"/>
    </source>
</evidence>
<dbReference type="Pfam" id="PF00440">
    <property type="entry name" value="TetR_N"/>
    <property type="match status" value="1"/>
</dbReference>
<keyword evidence="2" id="KW-0805">Transcription regulation</keyword>
<dbReference type="PRINTS" id="PR00455">
    <property type="entry name" value="HTHTETR"/>
</dbReference>
<dbReference type="EMBL" id="LT629792">
    <property type="protein sequence ID" value="SDT85430.1"/>
    <property type="molecule type" value="Genomic_DNA"/>
</dbReference>
<gene>
    <name evidence="8" type="ORF">SAMN04489714_0045</name>
</gene>
<feature type="domain" description="HTH tetR-type" evidence="7">
    <location>
        <begin position="22"/>
        <end position="82"/>
    </location>
</feature>
<evidence type="ECO:0000256" key="2">
    <source>
        <dbReference type="ARBA" id="ARBA00023015"/>
    </source>
</evidence>
<accession>A0ABY0V4L9</accession>
<dbReference type="Proteomes" id="UP000198976">
    <property type="component" value="Chromosome I"/>
</dbReference>
<dbReference type="PROSITE" id="PS50977">
    <property type="entry name" value="HTH_TETR_2"/>
    <property type="match status" value="1"/>
</dbReference>
<dbReference type="SUPFAM" id="SSF46689">
    <property type="entry name" value="Homeodomain-like"/>
    <property type="match status" value="1"/>
</dbReference>
<keyword evidence="3 5" id="KW-0238">DNA-binding</keyword>
<organism evidence="8 9">
    <name type="scientific">Schaalia radingae</name>
    <dbReference type="NCBI Taxonomy" id="131110"/>
    <lineage>
        <taxon>Bacteria</taxon>
        <taxon>Bacillati</taxon>
        <taxon>Actinomycetota</taxon>
        <taxon>Actinomycetes</taxon>
        <taxon>Actinomycetales</taxon>
        <taxon>Actinomycetaceae</taxon>
        <taxon>Schaalia</taxon>
    </lineage>
</organism>
<protein>
    <submittedName>
        <fullName evidence="8">DNA-binding transcriptional regulator, AcrR family</fullName>
    </submittedName>
</protein>
<keyword evidence="4" id="KW-0804">Transcription</keyword>
<evidence type="ECO:0000313" key="8">
    <source>
        <dbReference type="EMBL" id="SDT85430.1"/>
    </source>
</evidence>
<dbReference type="PANTHER" id="PTHR30055:SF234">
    <property type="entry name" value="HTH-TYPE TRANSCRIPTIONAL REGULATOR BETI"/>
    <property type="match status" value="1"/>
</dbReference>
<evidence type="ECO:0000259" key="7">
    <source>
        <dbReference type="PROSITE" id="PS50977"/>
    </source>
</evidence>
<sequence>MRYDVFMSVSESPSRRPRGNRATTRREILKVAMSVFGEHGYRNGSLQEIGNRVGMTHSGVLHHFGSKTNLLLEVVRFRDKSDLEEIDREEVPKGEELFQHLMRTVQINSKRPGVVQTYAVLSAESVTDGHPAKDYFIERFYNLREEIAEAIRQWYPDKVFSDDRLRAAASALIGAMDGIQTQWLLDPEHVDLVESTRLAVNAIVAQVVDEPRERFT</sequence>
<dbReference type="InterPro" id="IPR050109">
    <property type="entry name" value="HTH-type_TetR-like_transc_reg"/>
</dbReference>
<evidence type="ECO:0000256" key="6">
    <source>
        <dbReference type="SAM" id="MobiDB-lite"/>
    </source>
</evidence>
<dbReference type="InterPro" id="IPR039538">
    <property type="entry name" value="BetI_C"/>
</dbReference>
<dbReference type="PANTHER" id="PTHR30055">
    <property type="entry name" value="HTH-TYPE TRANSCRIPTIONAL REGULATOR RUTR"/>
    <property type="match status" value="1"/>
</dbReference>
<evidence type="ECO:0000256" key="3">
    <source>
        <dbReference type="ARBA" id="ARBA00023125"/>
    </source>
</evidence>
<proteinExistence type="predicted"/>
<feature type="DNA-binding region" description="H-T-H motif" evidence="5">
    <location>
        <begin position="45"/>
        <end position="64"/>
    </location>
</feature>
<dbReference type="GO" id="GO:0003677">
    <property type="term" value="F:DNA binding"/>
    <property type="evidence" value="ECO:0007669"/>
    <property type="project" value="UniProtKB-KW"/>
</dbReference>
<keyword evidence="9" id="KW-1185">Reference proteome</keyword>
<dbReference type="InterPro" id="IPR009057">
    <property type="entry name" value="Homeodomain-like_sf"/>
</dbReference>
<dbReference type="Gene3D" id="1.10.357.10">
    <property type="entry name" value="Tetracycline Repressor, domain 2"/>
    <property type="match status" value="1"/>
</dbReference>
<dbReference type="InterPro" id="IPR001647">
    <property type="entry name" value="HTH_TetR"/>
</dbReference>
<evidence type="ECO:0000256" key="1">
    <source>
        <dbReference type="ARBA" id="ARBA00022491"/>
    </source>
</evidence>
<keyword evidence="1" id="KW-0678">Repressor</keyword>